<feature type="compositionally biased region" description="Polar residues" evidence="10">
    <location>
        <begin position="2107"/>
        <end position="2127"/>
    </location>
</feature>
<feature type="domain" description="Ig-like" evidence="12">
    <location>
        <begin position="11"/>
        <end position="106"/>
    </location>
</feature>
<evidence type="ECO:0000313" key="14">
    <source>
        <dbReference type="Proteomes" id="UP000694865"/>
    </source>
</evidence>
<feature type="domain" description="Ig-like" evidence="12">
    <location>
        <begin position="213"/>
        <end position="299"/>
    </location>
</feature>
<accession>A0ABM0N0S8</accession>
<dbReference type="SMART" id="SM00409">
    <property type="entry name" value="IG"/>
    <property type="match status" value="9"/>
</dbReference>
<evidence type="ECO:0000256" key="2">
    <source>
        <dbReference type="ARBA" id="ARBA00022692"/>
    </source>
</evidence>
<dbReference type="CDD" id="cd00063">
    <property type="entry name" value="FN3"/>
    <property type="match status" value="6"/>
</dbReference>
<keyword evidence="14" id="KW-1185">Reference proteome</keyword>
<dbReference type="PROSITE" id="PS50835">
    <property type="entry name" value="IG_LIKE"/>
    <property type="match status" value="9"/>
</dbReference>
<feature type="region of interest" description="Disordered" evidence="10">
    <location>
        <begin position="1829"/>
        <end position="2023"/>
    </location>
</feature>
<keyword evidence="7 11" id="KW-0472">Membrane</keyword>
<dbReference type="InterPro" id="IPR013098">
    <property type="entry name" value="Ig_I-set"/>
</dbReference>
<evidence type="ECO:0000256" key="5">
    <source>
        <dbReference type="ARBA" id="ARBA00022889"/>
    </source>
</evidence>
<evidence type="ECO:0000256" key="3">
    <source>
        <dbReference type="ARBA" id="ARBA00022729"/>
    </source>
</evidence>
<protein>
    <submittedName>
        <fullName evidence="15">Down syndrome cell adhesion molecule-like</fullName>
    </submittedName>
</protein>
<keyword evidence="4" id="KW-0677">Repeat</keyword>
<keyword evidence="8" id="KW-1015">Disulfide bond</keyword>
<feature type="domain" description="Ig-like" evidence="12">
    <location>
        <begin position="679"/>
        <end position="771"/>
    </location>
</feature>
<feature type="compositionally biased region" description="Low complexity" evidence="10">
    <location>
        <begin position="2080"/>
        <end position="2089"/>
    </location>
</feature>
<name>A0ABM0N0S8_SACKO</name>
<feature type="compositionally biased region" description="Basic residues" evidence="10">
    <location>
        <begin position="1829"/>
        <end position="1840"/>
    </location>
</feature>
<dbReference type="SMART" id="SM00408">
    <property type="entry name" value="IGc2"/>
    <property type="match status" value="9"/>
</dbReference>
<feature type="domain" description="Ig-like" evidence="12">
    <location>
        <begin position="585"/>
        <end position="668"/>
    </location>
</feature>
<feature type="region of interest" description="Disordered" evidence="10">
    <location>
        <begin position="2040"/>
        <end position="2134"/>
    </location>
</feature>
<feature type="domain" description="Fibronectin type-III" evidence="13">
    <location>
        <begin position="878"/>
        <end position="973"/>
    </location>
</feature>
<dbReference type="PANTHER" id="PTHR44170">
    <property type="entry name" value="PROTEIN SIDEKICK"/>
    <property type="match status" value="1"/>
</dbReference>
<feature type="domain" description="Fibronectin type-III" evidence="13">
    <location>
        <begin position="978"/>
        <end position="1076"/>
    </location>
</feature>
<evidence type="ECO:0000256" key="10">
    <source>
        <dbReference type="SAM" id="MobiDB-lite"/>
    </source>
</evidence>
<evidence type="ECO:0000256" key="4">
    <source>
        <dbReference type="ARBA" id="ARBA00022737"/>
    </source>
</evidence>
<dbReference type="RefSeq" id="XP_006825869.1">
    <property type="nucleotide sequence ID" value="XM_006825806.1"/>
</dbReference>
<dbReference type="GeneID" id="100379086"/>
<dbReference type="Pfam" id="PF07679">
    <property type="entry name" value="I-set"/>
    <property type="match status" value="6"/>
</dbReference>
<feature type="domain" description="Ig-like" evidence="12">
    <location>
        <begin position="396"/>
        <end position="489"/>
    </location>
</feature>
<feature type="region of interest" description="Disordered" evidence="10">
    <location>
        <begin position="1745"/>
        <end position="1766"/>
    </location>
</feature>
<dbReference type="CDD" id="cd20958">
    <property type="entry name" value="IgI_5_Dscam"/>
    <property type="match status" value="1"/>
</dbReference>
<feature type="compositionally biased region" description="Low complexity" evidence="10">
    <location>
        <begin position="1991"/>
        <end position="2001"/>
    </location>
</feature>
<evidence type="ECO:0000256" key="7">
    <source>
        <dbReference type="ARBA" id="ARBA00023136"/>
    </source>
</evidence>
<comment type="subcellular location">
    <subcellularLocation>
        <location evidence="1">Membrane</location>
        <topology evidence="1">Single-pass membrane protein</topology>
    </subcellularLocation>
</comment>
<dbReference type="PROSITE" id="PS50853">
    <property type="entry name" value="FN3"/>
    <property type="match status" value="6"/>
</dbReference>
<keyword evidence="9" id="KW-0393">Immunoglobulin domain</keyword>
<dbReference type="InterPro" id="IPR013783">
    <property type="entry name" value="Ig-like_fold"/>
</dbReference>
<sequence>MITNPPSVIGPRFIYEPPGQVDFLNTQGGRVECTAHGQPQPTVRWIKSDGTPVTDVDDILTVLPNGTLVFPPFADSSYSRDTHASVYVCMASNSAGAIRSRNTRVNAVIQRTSYFAEVDDQYVVRGITAVFKCKIKGIAKDYVTVTQWTQGASTITANERFSILDNGELHIRHIRDADSIPGYRCTITNKLTNGVKTSDEAKLFVYDPTDSAPEIVSSLASKTATMGDTVELPCVSVGYPQPSPAYVWKKNGRTVTLTDRVQLLGGNLLITNVSLSEAGRYTCSAENGLGQASIQTVLTVVDPLKVFFDIQHQVIDVGSPAYFNCSVSGYPIGSITWLKNGQQLVEDERIFISDNDTMMIIDQVSRHDKGMYQCVVEYRQNSVEATVQLSIGAALPIIIESFEEQFLQPGPNVQLTCVVAGNPTPNVTWTLDGQPLVENGRVGVGEWINEDGDVTSHVNITGLRVMDGGLWRCQATSQIGDASHEARINVYGTPYVRPMANITAVAGRDLVMHCRVAGYPLDVIEWRKDEESLPTNLRQEVFSNGTLIVANIEKGRDEGEYVCTARNSQGQGTRRKVFITVKVPPEIDPFDFPPMLRQGDRTQVLCVVSKGDMPITISWEKDGHPVPPGIGISITNTGFSSTLSISDVSMVHQGNYTCVVSNDAASISYNSELIVLVPPRFDDIPQDSSVVVDYSVTIPCSAAGTPTPIIQWKKALGPGPSNFIPLPPDPRYKIEERGSLTINLAGEVDDGYYLCHISSDVGSDSKTAKLTVYIPAYFETQQETIMVRKSETVAMTCVAKGHQTMTIDWKKDGVLYTRLATTFYSIQTRHIDNQHTQSTLEVYETRRENSGNYTCNAENPYGTDVKTIELIIQESPETPSNLTIISRSSRSVIVSWKPEFDGNSPLTGFTLEYKNDSDAWQGGLPNARAEFNQTTYSIEGLHPYYTYNIRIYAFNAIGVSQPSQDTIFTTLEEAPTGPPLNIELEATGSQTVLLRWRQPRADLQNGILQGYYIGYKEFNTTDPYLYSTVNVETRNIETYTLRKLKKFTKYSIVIQSFNNRGAGPASPPQVILTLEDVPSQPPQMVQATALSSTSIMLVWGPPPLQSLNGILQGYWVIYKPVTNDEDETQTHTQETKALRANIYGLQKFRNYSITVLAYTRMGEGVRSEPIFIRTQQDVPEEPADVKAHSQSPTSVMLSWLPPLYPNGIITKYTVYTRYKEGNTEMTEELVLAPPPVTLYHTITNLQTNYEYDFWVTASTIVGEGIPSRIVTEILLQRVAARIASFPLILTTPWKQDVEIPCVAVGDPIPTVEWRRNRLTTAIEPTDHLQLYQNGSLYITGAQPLDAGNYTCRAHNHWGTDEILVQLKVQAPPKSPRLSVSLTTVTSIQLNWTSGSNGGSPIKGFRLHYKRDHGSWERVILDSKERSYRLGDLICGTPYKFYLVAFNMIGDGDSSSIIETTTAGSAPIAPHASQFVKEVNSTSVTVYLKAWQSGGCQITSFTIQYQFNGQPDWNLVANEVPSSDDFTIHDLRPATHYIIRVTAYNAAGPSTMESTVATLKYDGSTIPPIIVHLEAHKNGLLFYEDPRIMGPIFGGITILVVTLIVTIMGYRRSRRRWKAKNAKKISNLAALAAQGESGAAGFSRQNSLKRNFTDPPSQAAAAAATATSEQEPFLSQPGVTLNNSPSGESSDSRPEAERSRPWVYSPVQLDENRLLASAAAAPPMLKESPDSSPEMTRARPSGTITLSTFQSSNPNSEESIYASGSDEGSSGLHLREACYAAGGELAACGTVSPHNHTYASLDDVLESPPVPKRPKDLYVPQLSGTFIKHRGTPLQERHRHSIVSSGTTSSAQEELSQVLDNAHGLRTDSEHATPRSTPQVPPEYASQSDMDIGIRHFTASPPLPYVPERKDSNSSYQPSNKNPGSKPILPGRTRKSGDASGFESPDHPPVAIYRPPRYRAPRRQQKKGAHVIGRPVIRATRGPIRRQRRPESSCSSSSSNNSPTEDLTYTASRDMSSPSEGYLSYQCDSRAGTLGSGGLVSGFTDSDAEPIQSRRKSHGGSVSEPEKSRRLSTPSTFKPRPITVTPIPTVQYAVAPKDRNMPRHRPHTGSSGEPSDESPLTPTTPSQQKRLKYTC</sequence>
<feature type="domain" description="Fibronectin type-III" evidence="13">
    <location>
        <begin position="1181"/>
        <end position="1277"/>
    </location>
</feature>
<gene>
    <name evidence="15" type="primary">LOC100379086</name>
</gene>
<dbReference type="Gene3D" id="2.60.40.10">
    <property type="entry name" value="Immunoglobulins"/>
    <property type="match status" value="16"/>
</dbReference>
<dbReference type="Proteomes" id="UP000694865">
    <property type="component" value="Unplaced"/>
</dbReference>
<dbReference type="InterPro" id="IPR003598">
    <property type="entry name" value="Ig_sub2"/>
</dbReference>
<dbReference type="Pfam" id="PF25059">
    <property type="entry name" value="FN3_DSCAM-DSCAML_C"/>
    <property type="match status" value="1"/>
</dbReference>
<feature type="domain" description="Ig-like" evidence="12">
    <location>
        <begin position="494"/>
        <end position="580"/>
    </location>
</feature>
<dbReference type="Pfam" id="PF00041">
    <property type="entry name" value="fn3"/>
    <property type="match status" value="5"/>
</dbReference>
<feature type="domain" description="Ig-like" evidence="12">
    <location>
        <begin position="1295"/>
        <end position="1369"/>
    </location>
</feature>
<feature type="region of interest" description="Disordered" evidence="10">
    <location>
        <begin position="1719"/>
        <end position="1738"/>
    </location>
</feature>
<keyword evidence="6 11" id="KW-1133">Transmembrane helix</keyword>
<dbReference type="InterPro" id="IPR036179">
    <property type="entry name" value="Ig-like_dom_sf"/>
</dbReference>
<feature type="transmembrane region" description="Helical" evidence="11">
    <location>
        <begin position="1587"/>
        <end position="1609"/>
    </location>
</feature>
<feature type="domain" description="Fibronectin type-III" evidence="13">
    <location>
        <begin position="1371"/>
        <end position="1464"/>
    </location>
</feature>
<feature type="domain" description="Ig-like" evidence="12">
    <location>
        <begin position="303"/>
        <end position="390"/>
    </location>
</feature>
<evidence type="ECO:0000256" key="6">
    <source>
        <dbReference type="ARBA" id="ARBA00022989"/>
    </source>
</evidence>
<keyword evidence="3" id="KW-0732">Signal</keyword>
<evidence type="ECO:0000256" key="1">
    <source>
        <dbReference type="ARBA" id="ARBA00004167"/>
    </source>
</evidence>
<dbReference type="PANTHER" id="PTHR44170:SF54">
    <property type="entry name" value="FI24025P1"/>
    <property type="match status" value="1"/>
</dbReference>
<evidence type="ECO:0000256" key="8">
    <source>
        <dbReference type="ARBA" id="ARBA00023157"/>
    </source>
</evidence>
<dbReference type="SUPFAM" id="SSF49265">
    <property type="entry name" value="Fibronectin type III"/>
    <property type="match status" value="4"/>
</dbReference>
<feature type="compositionally biased region" description="Polar residues" evidence="10">
    <location>
        <begin position="1645"/>
        <end position="1655"/>
    </location>
</feature>
<organism evidence="14 15">
    <name type="scientific">Saccoglossus kowalevskii</name>
    <name type="common">Acorn worm</name>
    <dbReference type="NCBI Taxonomy" id="10224"/>
    <lineage>
        <taxon>Eukaryota</taxon>
        <taxon>Metazoa</taxon>
        <taxon>Hemichordata</taxon>
        <taxon>Enteropneusta</taxon>
        <taxon>Harrimaniidae</taxon>
        <taxon>Saccoglossus</taxon>
    </lineage>
</organism>
<keyword evidence="2 11" id="KW-0812">Transmembrane</keyword>
<dbReference type="SMART" id="SM00060">
    <property type="entry name" value="FN3"/>
    <property type="match status" value="6"/>
</dbReference>
<dbReference type="InterPro" id="IPR036116">
    <property type="entry name" value="FN3_sf"/>
</dbReference>
<evidence type="ECO:0000256" key="11">
    <source>
        <dbReference type="SAM" id="Phobius"/>
    </source>
</evidence>
<proteinExistence type="predicted"/>
<feature type="compositionally biased region" description="Basic and acidic residues" evidence="10">
    <location>
        <begin position="1689"/>
        <end position="1699"/>
    </location>
</feature>
<dbReference type="CDD" id="cd00096">
    <property type="entry name" value="Ig"/>
    <property type="match status" value="1"/>
</dbReference>
<reference evidence="15" key="1">
    <citation type="submission" date="2025-08" db="UniProtKB">
        <authorList>
            <consortium name="RefSeq"/>
        </authorList>
    </citation>
    <scope>IDENTIFICATION</scope>
    <source>
        <tissue evidence="15">Testes</tissue>
    </source>
</reference>
<feature type="compositionally biased region" description="Basic residues" evidence="10">
    <location>
        <begin position="1955"/>
        <end position="1968"/>
    </location>
</feature>
<feature type="domain" description="Fibronectin type-III" evidence="13">
    <location>
        <begin position="1468"/>
        <end position="1567"/>
    </location>
</feature>
<evidence type="ECO:0000259" key="13">
    <source>
        <dbReference type="PROSITE" id="PS50853"/>
    </source>
</evidence>
<evidence type="ECO:0000256" key="9">
    <source>
        <dbReference type="ARBA" id="ARBA00023319"/>
    </source>
</evidence>
<evidence type="ECO:0000313" key="15">
    <source>
        <dbReference type="RefSeq" id="XP_006825869.1"/>
    </source>
</evidence>
<dbReference type="InterPro" id="IPR007110">
    <property type="entry name" value="Ig-like_dom"/>
</dbReference>
<feature type="compositionally biased region" description="Polar residues" evidence="10">
    <location>
        <begin position="2002"/>
        <end position="2018"/>
    </location>
</feature>
<dbReference type="InterPro" id="IPR003961">
    <property type="entry name" value="FN3_dom"/>
</dbReference>
<feature type="compositionally biased region" description="Polar residues" evidence="10">
    <location>
        <begin position="1745"/>
        <end position="1757"/>
    </location>
</feature>
<dbReference type="InterPro" id="IPR003599">
    <property type="entry name" value="Ig_sub"/>
</dbReference>
<feature type="domain" description="Ig-like" evidence="12">
    <location>
        <begin position="775"/>
        <end position="869"/>
    </location>
</feature>
<feature type="compositionally biased region" description="Polar residues" evidence="10">
    <location>
        <begin position="1676"/>
        <end position="1688"/>
    </location>
</feature>
<dbReference type="SUPFAM" id="SSF48726">
    <property type="entry name" value="Immunoglobulin"/>
    <property type="match status" value="10"/>
</dbReference>
<keyword evidence="5" id="KW-0130">Cell adhesion</keyword>
<feature type="domain" description="Fibronectin type-III" evidence="13">
    <location>
        <begin position="1081"/>
        <end position="1177"/>
    </location>
</feature>
<feature type="compositionally biased region" description="Polar residues" evidence="10">
    <location>
        <begin position="1912"/>
        <end position="1922"/>
    </location>
</feature>
<feature type="compositionally biased region" description="Basic and acidic residues" evidence="10">
    <location>
        <begin position="1862"/>
        <end position="1872"/>
    </location>
</feature>
<feature type="compositionally biased region" description="Polar residues" evidence="10">
    <location>
        <begin position="1841"/>
        <end position="1858"/>
    </location>
</feature>
<dbReference type="InterPro" id="IPR056754">
    <property type="entry name" value="DSCAM/DSCAML_C"/>
</dbReference>
<feature type="region of interest" description="Disordered" evidence="10">
    <location>
        <begin position="1645"/>
        <end position="1699"/>
    </location>
</feature>
<dbReference type="CDD" id="cd20956">
    <property type="entry name" value="IgI_4_Dscam"/>
    <property type="match status" value="1"/>
</dbReference>
<dbReference type="Pfam" id="PF13927">
    <property type="entry name" value="Ig_3"/>
    <property type="match status" value="2"/>
</dbReference>
<evidence type="ECO:0000259" key="12">
    <source>
        <dbReference type="PROSITE" id="PS50835"/>
    </source>
</evidence>